<organism evidence="2 3">
    <name type="scientific">Heracleum sosnowskyi</name>
    <dbReference type="NCBI Taxonomy" id="360622"/>
    <lineage>
        <taxon>Eukaryota</taxon>
        <taxon>Viridiplantae</taxon>
        <taxon>Streptophyta</taxon>
        <taxon>Embryophyta</taxon>
        <taxon>Tracheophyta</taxon>
        <taxon>Spermatophyta</taxon>
        <taxon>Magnoliopsida</taxon>
        <taxon>eudicotyledons</taxon>
        <taxon>Gunneridae</taxon>
        <taxon>Pentapetalae</taxon>
        <taxon>asterids</taxon>
        <taxon>campanulids</taxon>
        <taxon>Apiales</taxon>
        <taxon>Apiaceae</taxon>
        <taxon>Apioideae</taxon>
        <taxon>apioid superclade</taxon>
        <taxon>Tordylieae</taxon>
        <taxon>Tordyliinae</taxon>
        <taxon>Heracleum</taxon>
    </lineage>
</organism>
<comment type="caution">
    <text evidence="2">The sequence shown here is derived from an EMBL/GenBank/DDBJ whole genome shotgun (WGS) entry which is preliminary data.</text>
</comment>
<reference evidence="2" key="1">
    <citation type="submission" date="2023-02" db="EMBL/GenBank/DDBJ databases">
        <title>Genome of toxic invasive species Heracleum sosnowskyi carries increased number of genes despite the absence of recent whole-genome duplications.</title>
        <authorList>
            <person name="Schelkunov M."/>
            <person name="Shtratnikova V."/>
            <person name="Makarenko M."/>
            <person name="Klepikova A."/>
            <person name="Omelchenko D."/>
            <person name="Novikova G."/>
            <person name="Obukhova E."/>
            <person name="Bogdanov V."/>
            <person name="Penin A."/>
            <person name="Logacheva M."/>
        </authorList>
    </citation>
    <scope>NUCLEOTIDE SEQUENCE</scope>
    <source>
        <strain evidence="2">Hsosn_3</strain>
        <tissue evidence="2">Leaf</tissue>
    </source>
</reference>
<dbReference type="Proteomes" id="UP001237642">
    <property type="component" value="Unassembled WGS sequence"/>
</dbReference>
<keyword evidence="3" id="KW-1185">Reference proteome</keyword>
<protein>
    <submittedName>
        <fullName evidence="2">Uncharacterized protein</fullName>
    </submittedName>
</protein>
<feature type="region of interest" description="Disordered" evidence="1">
    <location>
        <begin position="1"/>
        <end position="51"/>
    </location>
</feature>
<name>A0AAD8HZV4_9APIA</name>
<proteinExistence type="predicted"/>
<reference evidence="2" key="2">
    <citation type="submission" date="2023-05" db="EMBL/GenBank/DDBJ databases">
        <authorList>
            <person name="Schelkunov M.I."/>
        </authorList>
    </citation>
    <scope>NUCLEOTIDE SEQUENCE</scope>
    <source>
        <strain evidence="2">Hsosn_3</strain>
        <tissue evidence="2">Leaf</tissue>
    </source>
</reference>
<dbReference type="EMBL" id="JAUIZM010000007">
    <property type="protein sequence ID" value="KAK1376524.1"/>
    <property type="molecule type" value="Genomic_DNA"/>
</dbReference>
<evidence type="ECO:0000256" key="1">
    <source>
        <dbReference type="SAM" id="MobiDB-lite"/>
    </source>
</evidence>
<accession>A0AAD8HZV4</accession>
<evidence type="ECO:0000313" key="3">
    <source>
        <dbReference type="Proteomes" id="UP001237642"/>
    </source>
</evidence>
<gene>
    <name evidence="2" type="ORF">POM88_032717</name>
</gene>
<evidence type="ECO:0000313" key="2">
    <source>
        <dbReference type="EMBL" id="KAK1376524.1"/>
    </source>
</evidence>
<dbReference type="AlphaFoldDB" id="A0AAD8HZV4"/>
<sequence length="100" mass="10746">MEDLWGFTPKQSNKPTPPPTPPKRLGGSSGTMSKKFGKTKEKAAQGMKKVKHGASDGFLDELFDDVMLLMTNVHVSVADPPINSDKIKPAVPVTQAIENG</sequence>